<reference evidence="3" key="1">
    <citation type="journal article" date="2019" name="Environ. Microbiol.">
        <title>Fungal ecological strategies reflected in gene transcription - a case study of two litter decomposers.</title>
        <authorList>
            <person name="Barbi F."/>
            <person name="Kohler A."/>
            <person name="Barry K."/>
            <person name="Baskaran P."/>
            <person name="Daum C."/>
            <person name="Fauchery L."/>
            <person name="Ihrmark K."/>
            <person name="Kuo A."/>
            <person name="LaButti K."/>
            <person name="Lipzen A."/>
            <person name="Morin E."/>
            <person name="Grigoriev I.V."/>
            <person name="Henrissat B."/>
            <person name="Lindahl B."/>
            <person name="Martin F."/>
        </authorList>
    </citation>
    <scope>NUCLEOTIDE SEQUENCE</scope>
    <source>
        <strain evidence="3">JB14</strain>
    </source>
</reference>
<feature type="compositionally biased region" description="Low complexity" evidence="1">
    <location>
        <begin position="69"/>
        <end position="78"/>
    </location>
</feature>
<dbReference type="OrthoDB" id="3366093at2759"/>
<feature type="transmembrane region" description="Helical" evidence="2">
    <location>
        <begin position="478"/>
        <end position="496"/>
    </location>
</feature>
<accession>A0A6A4GVP7</accession>
<evidence type="ECO:0000256" key="1">
    <source>
        <dbReference type="SAM" id="MobiDB-lite"/>
    </source>
</evidence>
<feature type="transmembrane region" description="Helical" evidence="2">
    <location>
        <begin position="306"/>
        <end position="325"/>
    </location>
</feature>
<evidence type="ECO:0000313" key="3">
    <source>
        <dbReference type="EMBL" id="KAE9389556.1"/>
    </source>
</evidence>
<organism evidence="3 4">
    <name type="scientific">Gymnopus androsaceus JB14</name>
    <dbReference type="NCBI Taxonomy" id="1447944"/>
    <lineage>
        <taxon>Eukaryota</taxon>
        <taxon>Fungi</taxon>
        <taxon>Dikarya</taxon>
        <taxon>Basidiomycota</taxon>
        <taxon>Agaricomycotina</taxon>
        <taxon>Agaricomycetes</taxon>
        <taxon>Agaricomycetidae</taxon>
        <taxon>Agaricales</taxon>
        <taxon>Marasmiineae</taxon>
        <taxon>Omphalotaceae</taxon>
        <taxon>Gymnopus</taxon>
    </lineage>
</organism>
<protein>
    <submittedName>
        <fullName evidence="3">Uncharacterized protein</fullName>
    </submittedName>
</protein>
<sequence length="633" mass="67476">MTRAKRNVLDVFLRNIANVVGDIGDIVSAVGDTVTAAVGDVAGLNSDTQTQTAASNTASLQIGNHQYHTDTTPQTGTTGSASQMGPTDTNTDTAVQTGTTGSASQTGTTGSASSQATGSASSTGTVSSDSGSVSNIGTGSTPTGTGTSGTQTGTTSVLSPTSHTALNGDTTFVLPATSTTASDTSSLTSTMASDTCSPTSTSATGFSFSLPSITLPTISIPSISILSITIPSSTPTDTSATSNNATTDLSPTSTTDISSPTLASDSTTGLLATSTTDTSSPTSASDSNTVLLPMSTLTRLRRLRPFFHWALNFAANFVAIDFAAIPNLELAHRRLSDPTDAAGIRPDGREFDHYSVGGQHFYFAEYSLRGFQCDRLDDSHFDFDARTDQMSQRRNIMAADCFIEKSTQPLSAIHPALPSPFPLPRSSLFFHTPHLPDYCTLLADTPCLRLLQELPAEMIPGWKSAIWASIQVALTKRWTVWTSWIGIKIVFLYTWMYFEPKYIYVMNIGFPFFNILHFYASCNGIMSVVGNVRSTDSKSFKTGPLKPRFRWTGLAASHMIGQESTPNVDSLASIYNHSCSDHREIVLRIAKLTLFRLDPPPTTITWQNTPKFRILHKGASAEPSGIFWSSSLA</sequence>
<feature type="region of interest" description="Disordered" evidence="1">
    <location>
        <begin position="66"/>
        <end position="169"/>
    </location>
</feature>
<name>A0A6A4GVP7_9AGAR</name>
<dbReference type="Proteomes" id="UP000799118">
    <property type="component" value="Unassembled WGS sequence"/>
</dbReference>
<feature type="compositionally biased region" description="Polar residues" evidence="1">
    <location>
        <begin position="79"/>
        <end position="94"/>
    </location>
</feature>
<feature type="compositionally biased region" description="Polar residues" evidence="1">
    <location>
        <begin position="157"/>
        <end position="169"/>
    </location>
</feature>
<evidence type="ECO:0000313" key="4">
    <source>
        <dbReference type="Proteomes" id="UP000799118"/>
    </source>
</evidence>
<keyword evidence="2" id="KW-0812">Transmembrane</keyword>
<keyword evidence="2" id="KW-0472">Membrane</keyword>
<feature type="compositionally biased region" description="Low complexity" evidence="1">
    <location>
        <begin position="95"/>
        <end position="156"/>
    </location>
</feature>
<keyword evidence="4" id="KW-1185">Reference proteome</keyword>
<dbReference type="AlphaFoldDB" id="A0A6A4GVP7"/>
<feature type="transmembrane region" description="Helical" evidence="2">
    <location>
        <begin position="502"/>
        <end position="520"/>
    </location>
</feature>
<keyword evidence="2" id="KW-1133">Transmembrane helix</keyword>
<proteinExistence type="predicted"/>
<evidence type="ECO:0000256" key="2">
    <source>
        <dbReference type="SAM" id="Phobius"/>
    </source>
</evidence>
<feature type="region of interest" description="Disordered" evidence="1">
    <location>
        <begin position="233"/>
        <end position="287"/>
    </location>
</feature>
<dbReference type="EMBL" id="ML769691">
    <property type="protein sequence ID" value="KAE9389556.1"/>
    <property type="molecule type" value="Genomic_DNA"/>
</dbReference>
<gene>
    <name evidence="3" type="ORF">BT96DRAFT_1025001</name>
</gene>